<name>A0A1B4VCT6_9GAMM</name>
<dbReference type="InterPro" id="IPR007939">
    <property type="entry name" value="Cu-R_B_prcur"/>
</dbReference>
<evidence type="ECO:0000313" key="3">
    <source>
        <dbReference type="Proteomes" id="UP000218899"/>
    </source>
</evidence>
<evidence type="ECO:0000256" key="1">
    <source>
        <dbReference type="SAM" id="SignalP"/>
    </source>
</evidence>
<dbReference type="GO" id="GO:0005507">
    <property type="term" value="F:copper ion binding"/>
    <property type="evidence" value="ECO:0007669"/>
    <property type="project" value="InterPro"/>
</dbReference>
<protein>
    <submittedName>
        <fullName evidence="2">Copper resistance protein CopB</fullName>
    </submittedName>
</protein>
<reference evidence="2 3" key="1">
    <citation type="submission" date="2015-08" db="EMBL/GenBank/DDBJ databases">
        <title>Complete genome sequence of Sulfurifustis variabilis.</title>
        <authorList>
            <person name="Miura A."/>
            <person name="Kojima H."/>
            <person name="Fukui M."/>
        </authorList>
    </citation>
    <scope>NUCLEOTIDE SEQUENCE [LARGE SCALE GENOMIC DNA]</scope>
    <source>
        <strain evidence="3">skN76</strain>
    </source>
</reference>
<dbReference type="GO" id="GO:0006878">
    <property type="term" value="P:intracellular copper ion homeostasis"/>
    <property type="evidence" value="ECO:0007669"/>
    <property type="project" value="InterPro"/>
</dbReference>
<dbReference type="Proteomes" id="UP000218899">
    <property type="component" value="Chromosome"/>
</dbReference>
<dbReference type="EMBL" id="AP014936">
    <property type="protein sequence ID" value="BAU49731.1"/>
    <property type="molecule type" value="Genomic_DNA"/>
</dbReference>
<dbReference type="OrthoDB" id="9778934at2"/>
<gene>
    <name evidence="2" type="ORF">SVA_3183</name>
</gene>
<dbReference type="GO" id="GO:0009279">
    <property type="term" value="C:cell outer membrane"/>
    <property type="evidence" value="ECO:0007669"/>
    <property type="project" value="InterPro"/>
</dbReference>
<dbReference type="AlphaFoldDB" id="A0A1B4VCT6"/>
<dbReference type="SUPFAM" id="SSF103515">
    <property type="entry name" value="Autotransporter"/>
    <property type="match status" value="1"/>
</dbReference>
<proteinExistence type="predicted"/>
<dbReference type="Gene3D" id="2.40.128.130">
    <property type="entry name" value="Autotransporter beta-domain"/>
    <property type="match status" value="1"/>
</dbReference>
<organism evidence="2 3">
    <name type="scientific">Sulfurifustis variabilis</name>
    <dbReference type="NCBI Taxonomy" id="1675686"/>
    <lineage>
        <taxon>Bacteria</taxon>
        <taxon>Pseudomonadati</taxon>
        <taxon>Pseudomonadota</taxon>
        <taxon>Gammaproteobacteria</taxon>
        <taxon>Acidiferrobacterales</taxon>
        <taxon>Acidiferrobacteraceae</taxon>
        <taxon>Sulfurifustis</taxon>
    </lineage>
</organism>
<keyword evidence="3" id="KW-1185">Reference proteome</keyword>
<sequence length="259" mass="29131">MSVHLGLKRAALVAGLVGMLAAWPRASVAAEDRPFPLPPKEWPETINDNPIIPFVLVDRLEYQWNDEGADTRLWDAQGWIGGDWNKFWFKTEGEQAVGGETEEAQFEALYARLIAPFWYLQAGIRYDSKPKPVRRFAALGIQGLALYWFEVDATAYVSDEGDVSANLEAEYDLLLTQRLILQPRFETNVSGDEVEEAGIGRGFNDVTLGLRLRYEIKREFAPYVGVSWTRKLGDTADLAEAEGEETKRTAIVAGVRAWF</sequence>
<dbReference type="KEGG" id="sva:SVA_3183"/>
<feature type="signal peptide" evidence="1">
    <location>
        <begin position="1"/>
        <end position="29"/>
    </location>
</feature>
<dbReference type="RefSeq" id="WP_096462101.1">
    <property type="nucleotide sequence ID" value="NZ_AP014936.1"/>
</dbReference>
<keyword evidence="1" id="KW-0732">Signal</keyword>
<evidence type="ECO:0000313" key="2">
    <source>
        <dbReference type="EMBL" id="BAU49731.1"/>
    </source>
</evidence>
<accession>A0A1B4VCT6</accession>
<dbReference type="Pfam" id="PF05275">
    <property type="entry name" value="CopB"/>
    <property type="match status" value="1"/>
</dbReference>
<feature type="chain" id="PRO_5008571393" evidence="1">
    <location>
        <begin position="30"/>
        <end position="259"/>
    </location>
</feature>
<dbReference type="InterPro" id="IPR036709">
    <property type="entry name" value="Autotransporte_beta_dom_sf"/>
</dbReference>